<organism evidence="2">
    <name type="scientific">Borrelia miyamotoi</name>
    <dbReference type="NCBI Taxonomy" id="47466"/>
    <lineage>
        <taxon>Bacteria</taxon>
        <taxon>Pseudomonadati</taxon>
        <taxon>Spirochaetota</taxon>
        <taxon>Spirochaetia</taxon>
        <taxon>Spirochaetales</taxon>
        <taxon>Borreliaceae</taxon>
        <taxon>Borrelia</taxon>
    </lineage>
</organism>
<protein>
    <submittedName>
        <fullName evidence="2">Uncharacterized protein</fullName>
    </submittedName>
</protein>
<keyword evidence="2" id="KW-0614">Plasmid</keyword>
<keyword evidence="1" id="KW-0175">Coiled coil</keyword>
<dbReference type="Pfam" id="PF02414">
    <property type="entry name" value="Borrelia_orfA"/>
    <property type="match status" value="1"/>
</dbReference>
<dbReference type="AlphaFoldDB" id="A0A5P8ARE7"/>
<proteinExistence type="predicted"/>
<sequence>MNSVTKKEKNIKSNGTKSQIKSILKTLIALNKDKTSPELKYVLISQVKSQIVKMLKRYNRLLKIYWAIDTKNKNYIRSGGVEEYSARDIYNMVIKLLKNDGYKKVCKRTLERDINLLNEMGLFKSKIRRLGKQKGSIAHYRQNMLFAHIHKDIILEYLTQLLKENLKDKKIIGDFDKEDEDENFNYTNLEKFKILSNINEHNKITQMSHVSESHVINKANISYKTKENSIEMLPKKNVSNKHKPKQHKFERKDVKTRLVSTHKISKNYLKQVKECSNNDSTYINALINLETAIIDYQNEYNIEDILEHFLKQFSNRYKNKVWMMMRRRDGVISDYELIWEGRFRDWYPNKYKSGYVVKETYGGNIRLRNKISNTQMGNQISNDLQHKQDKELERIEKEKERRSLALRRREEYLKKLFEQEAQEMQERLRKAREEKELLKKQIKDNMIGTLEKKGRVTSDSMVSDDSLIGFNRRSHEEDNNNLSDYQSISEGFCKPSGPAAVCPRINLKVNYEGFKTTKGLKISLDSLGINAFSNQGKDTIKGKGEVI</sequence>
<dbReference type="EMBL" id="CP044641">
    <property type="protein sequence ID" value="QFP42537.1"/>
    <property type="molecule type" value="Genomic_DNA"/>
</dbReference>
<evidence type="ECO:0000256" key="1">
    <source>
        <dbReference type="SAM" id="Coils"/>
    </source>
</evidence>
<feature type="coiled-coil region" evidence="1">
    <location>
        <begin position="381"/>
        <end position="445"/>
    </location>
</feature>
<accession>A0A5P8ARE7</accession>
<gene>
    <name evidence="2" type="ORF">F9Y90_05420</name>
</gene>
<geneLocation type="plasmid" evidence="2">
    <name>unnamed</name>
</geneLocation>
<dbReference type="InterPro" id="IPR003459">
    <property type="entry name" value="Borrelia_plasmid_OrfA"/>
</dbReference>
<reference evidence="2" key="1">
    <citation type="submission" date="2019-10" db="EMBL/GenBank/DDBJ databases">
        <title>Whole genome sequencing of Borrelia miyamotoi strains isolated in Europe.</title>
        <authorList>
            <person name="Sprong H."/>
            <person name="Azagi T."/>
            <person name="Kuleshov K.V."/>
            <person name="Platonov A.E."/>
            <person name="Hoornstra D."/>
            <person name="Hovius J.W."/>
        </authorList>
    </citation>
    <scope>NUCLEOTIDE SEQUENCE</scope>
    <source>
        <strain evidence="2">NL-IR-2</strain>
        <plasmid evidence="2">unnamed</plasmid>
    </source>
</reference>
<evidence type="ECO:0000313" key="2">
    <source>
        <dbReference type="EMBL" id="QFP42537.1"/>
    </source>
</evidence>
<dbReference type="RefSeq" id="WP_152305601.1">
    <property type="nucleotide sequence ID" value="NZ_CP044641.1"/>
</dbReference>
<name>A0A5P8ARE7_9SPIR</name>